<dbReference type="Proteomes" id="UP001634394">
    <property type="component" value="Unassembled WGS sequence"/>
</dbReference>
<keyword evidence="1" id="KW-0812">Transmembrane</keyword>
<feature type="transmembrane region" description="Helical" evidence="1">
    <location>
        <begin position="21"/>
        <end position="40"/>
    </location>
</feature>
<accession>A0ABD3W1Z0</accession>
<dbReference type="EMBL" id="JBJQND010000009">
    <property type="protein sequence ID" value="KAL3866728.1"/>
    <property type="molecule type" value="Genomic_DNA"/>
</dbReference>
<keyword evidence="1" id="KW-0472">Membrane</keyword>
<proteinExistence type="predicted"/>
<feature type="non-terminal residue" evidence="2">
    <location>
        <position position="118"/>
    </location>
</feature>
<protein>
    <submittedName>
        <fullName evidence="2">Uncharacterized protein</fullName>
    </submittedName>
</protein>
<sequence>MKGKPSTKEQCISDHIKIHVRILYGIISCLVMILLFGAWVCCREISILRFEVMQLSRWTSLNQVEYYKYVNLSSQAIVSGVSYMERENKTRTKRAVRRNRGYHAETDEDMLTLLGSTS</sequence>
<dbReference type="AlphaFoldDB" id="A0ABD3W1Z0"/>
<keyword evidence="1" id="KW-1133">Transmembrane helix</keyword>
<gene>
    <name evidence="2" type="ORF">ACJMK2_044009</name>
</gene>
<evidence type="ECO:0000313" key="3">
    <source>
        <dbReference type="Proteomes" id="UP001634394"/>
    </source>
</evidence>
<evidence type="ECO:0000256" key="1">
    <source>
        <dbReference type="SAM" id="Phobius"/>
    </source>
</evidence>
<organism evidence="2 3">
    <name type="scientific">Sinanodonta woodiana</name>
    <name type="common">Chinese pond mussel</name>
    <name type="synonym">Anodonta woodiana</name>
    <dbReference type="NCBI Taxonomy" id="1069815"/>
    <lineage>
        <taxon>Eukaryota</taxon>
        <taxon>Metazoa</taxon>
        <taxon>Spiralia</taxon>
        <taxon>Lophotrochozoa</taxon>
        <taxon>Mollusca</taxon>
        <taxon>Bivalvia</taxon>
        <taxon>Autobranchia</taxon>
        <taxon>Heteroconchia</taxon>
        <taxon>Palaeoheterodonta</taxon>
        <taxon>Unionida</taxon>
        <taxon>Unionoidea</taxon>
        <taxon>Unionidae</taxon>
        <taxon>Unioninae</taxon>
        <taxon>Sinanodonta</taxon>
    </lineage>
</organism>
<comment type="caution">
    <text evidence="2">The sequence shown here is derived from an EMBL/GenBank/DDBJ whole genome shotgun (WGS) entry which is preliminary data.</text>
</comment>
<evidence type="ECO:0000313" key="2">
    <source>
        <dbReference type="EMBL" id="KAL3866728.1"/>
    </source>
</evidence>
<keyword evidence="3" id="KW-1185">Reference proteome</keyword>
<reference evidence="2 3" key="1">
    <citation type="submission" date="2024-11" db="EMBL/GenBank/DDBJ databases">
        <title>Chromosome-level genome assembly of the freshwater bivalve Anodonta woodiana.</title>
        <authorList>
            <person name="Chen X."/>
        </authorList>
    </citation>
    <scope>NUCLEOTIDE SEQUENCE [LARGE SCALE GENOMIC DNA]</scope>
    <source>
        <strain evidence="2">MN2024</strain>
        <tissue evidence="2">Gills</tissue>
    </source>
</reference>
<name>A0ABD3W1Z0_SINWO</name>